<dbReference type="InterPro" id="IPR036046">
    <property type="entry name" value="Acylphosphatase-like_dom_sf"/>
</dbReference>
<dbReference type="PROSITE" id="PS50925">
    <property type="entry name" value="BLUF"/>
    <property type="match status" value="1"/>
</dbReference>
<dbReference type="SUPFAM" id="SSF54975">
    <property type="entry name" value="Acylphosphatase/BLUF domain-like"/>
    <property type="match status" value="1"/>
</dbReference>
<feature type="domain" description="BLUF" evidence="1">
    <location>
        <begin position="7"/>
        <end position="105"/>
    </location>
</feature>
<reference evidence="2 3" key="1">
    <citation type="submission" date="2016-10" db="EMBL/GenBank/DDBJ databases">
        <authorList>
            <person name="de Groot N.N."/>
        </authorList>
    </citation>
    <scope>NUCLEOTIDE SEQUENCE [LARGE SCALE GENOMIC DNA]</scope>
    <source>
        <strain evidence="2 3">DSM 22489</strain>
    </source>
</reference>
<organism evidence="2 3">
    <name type="scientific">Bryocella elongata</name>
    <dbReference type="NCBI Taxonomy" id="863522"/>
    <lineage>
        <taxon>Bacteria</taxon>
        <taxon>Pseudomonadati</taxon>
        <taxon>Acidobacteriota</taxon>
        <taxon>Terriglobia</taxon>
        <taxon>Terriglobales</taxon>
        <taxon>Acidobacteriaceae</taxon>
        <taxon>Bryocella</taxon>
    </lineage>
</organism>
<evidence type="ECO:0000313" key="3">
    <source>
        <dbReference type="Proteomes" id="UP000236728"/>
    </source>
</evidence>
<dbReference type="EMBL" id="FNVA01000001">
    <property type="protein sequence ID" value="SEF75871.1"/>
    <property type="molecule type" value="Genomic_DNA"/>
</dbReference>
<dbReference type="InterPro" id="IPR007024">
    <property type="entry name" value="BLUF_domain"/>
</dbReference>
<dbReference type="GO" id="GO:0009882">
    <property type="term" value="F:blue light photoreceptor activity"/>
    <property type="evidence" value="ECO:0007669"/>
    <property type="project" value="InterPro"/>
</dbReference>
<dbReference type="Pfam" id="PF04940">
    <property type="entry name" value="BLUF"/>
    <property type="match status" value="1"/>
</dbReference>
<protein>
    <recommendedName>
        <fullName evidence="1">BLUF domain-containing protein</fullName>
    </recommendedName>
</protein>
<dbReference type="Gene3D" id="3.30.70.100">
    <property type="match status" value="1"/>
</dbReference>
<evidence type="ECO:0000259" key="1">
    <source>
        <dbReference type="PROSITE" id="PS50925"/>
    </source>
</evidence>
<dbReference type="SMART" id="SM01034">
    <property type="entry name" value="BLUF"/>
    <property type="match status" value="1"/>
</dbReference>
<dbReference type="RefSeq" id="WP_103931907.1">
    <property type="nucleotide sequence ID" value="NZ_FNVA01000001.1"/>
</dbReference>
<evidence type="ECO:0000313" key="2">
    <source>
        <dbReference type="EMBL" id="SEF75871.1"/>
    </source>
</evidence>
<keyword evidence="3" id="KW-1185">Reference proteome</keyword>
<dbReference type="Proteomes" id="UP000236728">
    <property type="component" value="Unassembled WGS sequence"/>
</dbReference>
<gene>
    <name evidence="2" type="ORF">SAMN05421819_1080</name>
</gene>
<proteinExistence type="predicted"/>
<name>A0A1H5UN62_9BACT</name>
<accession>A0A1H5UN62</accession>
<dbReference type="AlphaFoldDB" id="A0A1H5UN62"/>
<dbReference type="GO" id="GO:0071949">
    <property type="term" value="F:FAD binding"/>
    <property type="evidence" value="ECO:0007669"/>
    <property type="project" value="InterPro"/>
</dbReference>
<sequence length="164" mass="17772">MKQVLFLSRIAAESTLQTPGVQVSGTQEPSELLLKFQAARSRHSACGVSSVMVRQGDHLLGVLEGGLAYVDRVMAALAKDGLLNELHVLADKPILCREYSEVALSLIEVQTLCPAPSWASKDLSTIDLRSAKRILKSLRAFHGLHAAPVRESHLRSVQVGPLRA</sequence>